<evidence type="ECO:0000313" key="2">
    <source>
        <dbReference type="EMBL" id="MFD1813329.1"/>
    </source>
</evidence>
<protein>
    <recommendedName>
        <fullName evidence="4">Serine/threonine protein kinase</fullName>
    </recommendedName>
</protein>
<feature type="compositionally biased region" description="Low complexity" evidence="1">
    <location>
        <begin position="133"/>
        <end position="156"/>
    </location>
</feature>
<gene>
    <name evidence="2" type="ORF">ACFSJG_13985</name>
</gene>
<dbReference type="RefSeq" id="WP_378485799.1">
    <property type="nucleotide sequence ID" value="NZ_JBHUFB010000010.1"/>
</dbReference>
<feature type="region of interest" description="Disordered" evidence="1">
    <location>
        <begin position="78"/>
        <end position="156"/>
    </location>
</feature>
<sequence length="156" mass="16152">MSRPEGAHEAHVSVTVDDLGAKPRRKWTWPDHIGRLRTSTVVLIVAFLGTALLRSYLMAAEPEPSQPDAAVLVPMETTQYQPPTTTLPPTTTTPPPSTTTGQEGSATGTSDTPTTSPLIVLPPGLVPSGVELPPGVAVETTTAPTPSASVAPTTTP</sequence>
<evidence type="ECO:0000313" key="3">
    <source>
        <dbReference type="Proteomes" id="UP001597286"/>
    </source>
</evidence>
<comment type="caution">
    <text evidence="2">The sequence shown here is derived from an EMBL/GenBank/DDBJ whole genome shotgun (WGS) entry which is preliminary data.</text>
</comment>
<dbReference type="EMBL" id="JBHUFB010000010">
    <property type="protein sequence ID" value="MFD1813329.1"/>
    <property type="molecule type" value="Genomic_DNA"/>
</dbReference>
<keyword evidence="3" id="KW-1185">Reference proteome</keyword>
<organism evidence="2 3">
    <name type="scientific">Rhodococcus gannanensis</name>
    <dbReference type="NCBI Taxonomy" id="1960308"/>
    <lineage>
        <taxon>Bacteria</taxon>
        <taxon>Bacillati</taxon>
        <taxon>Actinomycetota</taxon>
        <taxon>Actinomycetes</taxon>
        <taxon>Mycobacteriales</taxon>
        <taxon>Nocardiaceae</taxon>
        <taxon>Rhodococcus</taxon>
    </lineage>
</organism>
<reference evidence="3" key="1">
    <citation type="journal article" date="2019" name="Int. J. Syst. Evol. Microbiol.">
        <title>The Global Catalogue of Microorganisms (GCM) 10K type strain sequencing project: providing services to taxonomists for standard genome sequencing and annotation.</title>
        <authorList>
            <consortium name="The Broad Institute Genomics Platform"/>
            <consortium name="The Broad Institute Genome Sequencing Center for Infectious Disease"/>
            <person name="Wu L."/>
            <person name="Ma J."/>
        </authorList>
    </citation>
    <scope>NUCLEOTIDE SEQUENCE [LARGE SCALE GENOMIC DNA]</scope>
    <source>
        <strain evidence="3">DT72</strain>
    </source>
</reference>
<name>A0ABW4P5T7_9NOCA</name>
<evidence type="ECO:0008006" key="4">
    <source>
        <dbReference type="Google" id="ProtNLM"/>
    </source>
</evidence>
<evidence type="ECO:0000256" key="1">
    <source>
        <dbReference type="SAM" id="MobiDB-lite"/>
    </source>
</evidence>
<dbReference type="Proteomes" id="UP001597286">
    <property type="component" value="Unassembled WGS sequence"/>
</dbReference>
<feature type="compositionally biased region" description="Polar residues" evidence="1">
    <location>
        <begin position="101"/>
        <end position="117"/>
    </location>
</feature>
<proteinExistence type="predicted"/>
<feature type="compositionally biased region" description="Low complexity" evidence="1">
    <location>
        <begin position="78"/>
        <end position="90"/>
    </location>
</feature>
<accession>A0ABW4P5T7</accession>